<keyword evidence="3" id="KW-0732">Signal</keyword>
<evidence type="ECO:0000256" key="3">
    <source>
        <dbReference type="SAM" id="SignalP"/>
    </source>
</evidence>
<dbReference type="PANTHER" id="PTHR21385:SF0">
    <property type="entry name" value="RE51073P"/>
    <property type="match status" value="1"/>
</dbReference>
<organism evidence="5 6">
    <name type="scientific">Blepharisma stoltei</name>
    <dbReference type="NCBI Taxonomy" id="1481888"/>
    <lineage>
        <taxon>Eukaryota</taxon>
        <taxon>Sar</taxon>
        <taxon>Alveolata</taxon>
        <taxon>Ciliophora</taxon>
        <taxon>Postciliodesmatophora</taxon>
        <taxon>Heterotrichea</taxon>
        <taxon>Heterotrichida</taxon>
        <taxon>Blepharismidae</taxon>
        <taxon>Blepharisma</taxon>
    </lineage>
</organism>
<dbReference type="PROSITE" id="PS50157">
    <property type="entry name" value="ZINC_FINGER_C2H2_2"/>
    <property type="match status" value="1"/>
</dbReference>
<dbReference type="Gene3D" id="3.30.160.60">
    <property type="entry name" value="Classic Zinc Finger"/>
    <property type="match status" value="1"/>
</dbReference>
<keyword evidence="1" id="KW-0863">Zinc-finger</keyword>
<keyword evidence="2" id="KW-1133">Transmembrane helix</keyword>
<evidence type="ECO:0000256" key="1">
    <source>
        <dbReference type="PROSITE-ProRule" id="PRU00042"/>
    </source>
</evidence>
<dbReference type="PANTHER" id="PTHR21385">
    <property type="entry name" value="ZINC FINGER PROTEIN-RELATED"/>
    <property type="match status" value="1"/>
</dbReference>
<feature type="signal peptide" evidence="3">
    <location>
        <begin position="1"/>
        <end position="17"/>
    </location>
</feature>
<feature type="domain" description="C2H2-type" evidence="4">
    <location>
        <begin position="76"/>
        <end position="104"/>
    </location>
</feature>
<keyword evidence="2" id="KW-0812">Transmembrane</keyword>
<accession>A0AAU9IE97</accession>
<keyword evidence="6" id="KW-1185">Reference proteome</keyword>
<evidence type="ECO:0000256" key="2">
    <source>
        <dbReference type="SAM" id="Phobius"/>
    </source>
</evidence>
<dbReference type="EMBL" id="CAJZBQ010000005">
    <property type="protein sequence ID" value="CAG9312210.1"/>
    <property type="molecule type" value="Genomic_DNA"/>
</dbReference>
<protein>
    <recommendedName>
        <fullName evidence="4">C2H2-type domain-containing protein</fullName>
    </recommendedName>
</protein>
<reference evidence="5" key="1">
    <citation type="submission" date="2021-09" db="EMBL/GenBank/DDBJ databases">
        <authorList>
            <consortium name="AG Swart"/>
            <person name="Singh M."/>
            <person name="Singh A."/>
            <person name="Seah K."/>
            <person name="Emmerich C."/>
        </authorList>
    </citation>
    <scope>NUCLEOTIDE SEQUENCE</scope>
    <source>
        <strain evidence="5">ATCC30299</strain>
    </source>
</reference>
<dbReference type="Proteomes" id="UP001162131">
    <property type="component" value="Unassembled WGS sequence"/>
</dbReference>
<dbReference type="InterPro" id="IPR013087">
    <property type="entry name" value="Znf_C2H2_type"/>
</dbReference>
<keyword evidence="2" id="KW-0472">Membrane</keyword>
<keyword evidence="1" id="KW-0862">Zinc</keyword>
<gene>
    <name evidence="5" type="ORF">BSTOLATCC_MIC5454</name>
</gene>
<dbReference type="SMART" id="SM00355">
    <property type="entry name" value="ZnF_C2H2"/>
    <property type="match status" value="1"/>
</dbReference>
<feature type="transmembrane region" description="Helical" evidence="2">
    <location>
        <begin position="168"/>
        <end position="189"/>
    </location>
</feature>
<comment type="caution">
    <text evidence="5">The sequence shown here is derived from an EMBL/GenBank/DDBJ whole genome shotgun (WGS) entry which is preliminary data.</text>
</comment>
<proteinExistence type="predicted"/>
<evidence type="ECO:0000313" key="5">
    <source>
        <dbReference type="EMBL" id="CAG9312210.1"/>
    </source>
</evidence>
<feature type="chain" id="PRO_5043639253" description="C2H2-type domain-containing protein" evidence="3">
    <location>
        <begin position="18"/>
        <end position="206"/>
    </location>
</feature>
<dbReference type="PROSITE" id="PS00028">
    <property type="entry name" value="ZINC_FINGER_C2H2_1"/>
    <property type="match status" value="1"/>
</dbReference>
<keyword evidence="1" id="KW-0479">Metal-binding</keyword>
<evidence type="ECO:0000259" key="4">
    <source>
        <dbReference type="PROSITE" id="PS50157"/>
    </source>
</evidence>
<dbReference type="GO" id="GO:0008270">
    <property type="term" value="F:zinc ion binding"/>
    <property type="evidence" value="ECO:0007669"/>
    <property type="project" value="UniProtKB-KW"/>
</dbReference>
<evidence type="ECO:0000313" key="6">
    <source>
        <dbReference type="Proteomes" id="UP001162131"/>
    </source>
</evidence>
<sequence>MIFYYFFALISIAIACSWEDSKYVKDFLQDKLAPLMNQYKVKSYELPEDCPFKNAEQRDLFKTYEKTKKRISQATWECEICHKQFSKEEGLEKHIERTHAEDSNKSVCLGDFCYFLPCKEGYSGVISDRCEAIMDKCFDESFFIVARELCYVNYDEDWTIEFSQPINISLIVLTSMGCFVYYIILWSEFEGYQRDKKRKTKGRKND</sequence>
<dbReference type="AlphaFoldDB" id="A0AAU9IE97"/>
<name>A0AAU9IE97_9CILI</name>